<feature type="domain" description="Tyr recombinase" evidence="6">
    <location>
        <begin position="213"/>
        <end position="387"/>
    </location>
</feature>
<dbReference type="GO" id="GO:0006310">
    <property type="term" value="P:DNA recombination"/>
    <property type="evidence" value="ECO:0007669"/>
    <property type="project" value="UniProtKB-KW"/>
</dbReference>
<comment type="similarity">
    <text evidence="1">Belongs to the 'phage' integrase family.</text>
</comment>
<keyword evidence="4" id="KW-0233">DNA recombination</keyword>
<evidence type="ECO:0000313" key="8">
    <source>
        <dbReference type="EMBL" id="PRE45179.1"/>
    </source>
</evidence>
<evidence type="ECO:0000256" key="4">
    <source>
        <dbReference type="ARBA" id="ARBA00023172"/>
    </source>
</evidence>
<dbReference type="InterPro" id="IPR038488">
    <property type="entry name" value="Integrase_DNA-bd_sf"/>
</dbReference>
<dbReference type="SUPFAM" id="SSF56349">
    <property type="entry name" value="DNA breaking-rejoining enzymes"/>
    <property type="match status" value="1"/>
</dbReference>
<accession>A0AB37ANZ6</accession>
<gene>
    <name evidence="8" type="ORF">C6P99_19940</name>
</gene>
<name>A0AB37ANZ6_9BURK</name>
<dbReference type="InterPro" id="IPR002104">
    <property type="entry name" value="Integrase_catalytic"/>
</dbReference>
<dbReference type="GO" id="GO:0015074">
    <property type="term" value="P:DNA integration"/>
    <property type="evidence" value="ECO:0007669"/>
    <property type="project" value="UniProtKB-KW"/>
</dbReference>
<evidence type="ECO:0000256" key="5">
    <source>
        <dbReference type="PROSITE-ProRule" id="PRU01248"/>
    </source>
</evidence>
<dbReference type="PANTHER" id="PTHR30629:SF2">
    <property type="entry name" value="PROPHAGE INTEGRASE INTS-RELATED"/>
    <property type="match status" value="1"/>
</dbReference>
<organism evidence="8 9">
    <name type="scientific">Burkholderia multivorans</name>
    <dbReference type="NCBI Taxonomy" id="87883"/>
    <lineage>
        <taxon>Bacteria</taxon>
        <taxon>Pseudomonadati</taxon>
        <taxon>Pseudomonadota</taxon>
        <taxon>Betaproteobacteria</taxon>
        <taxon>Burkholderiales</taxon>
        <taxon>Burkholderiaceae</taxon>
        <taxon>Burkholderia</taxon>
        <taxon>Burkholderia cepacia complex</taxon>
    </lineage>
</organism>
<dbReference type="InterPro" id="IPR044068">
    <property type="entry name" value="CB"/>
</dbReference>
<evidence type="ECO:0000256" key="2">
    <source>
        <dbReference type="ARBA" id="ARBA00022908"/>
    </source>
</evidence>
<evidence type="ECO:0000256" key="1">
    <source>
        <dbReference type="ARBA" id="ARBA00008857"/>
    </source>
</evidence>
<dbReference type="CDD" id="cd00801">
    <property type="entry name" value="INT_P4_C"/>
    <property type="match status" value="1"/>
</dbReference>
<reference evidence="8 9" key="1">
    <citation type="submission" date="2018-03" db="EMBL/GenBank/DDBJ databases">
        <authorList>
            <person name="Nguyen K."/>
            <person name="Fouts D."/>
            <person name="Sutton G."/>
        </authorList>
    </citation>
    <scope>NUCLEOTIDE SEQUENCE [LARGE SCALE GENOMIC DNA]</scope>
    <source>
        <strain evidence="8 9">AU14328</strain>
    </source>
</reference>
<dbReference type="InterPro" id="IPR050808">
    <property type="entry name" value="Phage_Integrase"/>
</dbReference>
<dbReference type="Gene3D" id="3.30.160.390">
    <property type="entry name" value="Integrase, DNA-binding domain"/>
    <property type="match status" value="1"/>
</dbReference>
<dbReference type="InterPro" id="IPR013762">
    <property type="entry name" value="Integrase-like_cat_sf"/>
</dbReference>
<dbReference type="GO" id="GO:0003677">
    <property type="term" value="F:DNA binding"/>
    <property type="evidence" value="ECO:0007669"/>
    <property type="project" value="UniProtKB-UniRule"/>
</dbReference>
<dbReference type="Pfam" id="PF22022">
    <property type="entry name" value="Phage_int_M"/>
    <property type="match status" value="1"/>
</dbReference>
<dbReference type="Proteomes" id="UP000237811">
    <property type="component" value="Unassembled WGS sequence"/>
</dbReference>
<dbReference type="RefSeq" id="WP_105777679.1">
    <property type="nucleotide sequence ID" value="NZ_PVFQ01000051.1"/>
</dbReference>
<evidence type="ECO:0000259" key="7">
    <source>
        <dbReference type="PROSITE" id="PS51900"/>
    </source>
</evidence>
<dbReference type="Gene3D" id="1.10.443.10">
    <property type="entry name" value="Intergrase catalytic core"/>
    <property type="match status" value="1"/>
</dbReference>
<sequence>MGAIYRLSSLGVARLSKPGRYCDGGGLYLQVSVARTRSWVYRFRRKGRLREMGLGPLHVTTLAEARERAARYRKMVLEGLDPIEVRRAELMQHRAKAERSRTFDECARAFIEANRAGWKSSKHAAQWENTLATYASPVIGPLCAQDIDITLVVRVLEPIWQIRTETASRVRGRIEAVLDWATVHRYREGDNPARWKGHLDKVFPARAKVRRVRHRPALPYAGAGAFMTQLRAQKGLAARALELLILTAARTSEVLGATRGEFDLDAAMWTVPAERMKADRVHRIPLSGPACELVRRLLDETSGELLFPGMKRGKSLSNTAMLAVLRRMERTGITVHGFRSTFRDWAAECTTYPNEMAEMALAHAVDDKVEAAYRRGDMFRRRRQMMDDWAAYCARAT</sequence>
<dbReference type="InterPro" id="IPR025166">
    <property type="entry name" value="Integrase_DNA_bind_dom"/>
</dbReference>
<keyword evidence="3 5" id="KW-0238">DNA-binding</keyword>
<dbReference type="EMBL" id="PVFR01000059">
    <property type="protein sequence ID" value="PRE45179.1"/>
    <property type="molecule type" value="Genomic_DNA"/>
</dbReference>
<evidence type="ECO:0000313" key="9">
    <source>
        <dbReference type="Proteomes" id="UP000237811"/>
    </source>
</evidence>
<dbReference type="InterPro" id="IPR010998">
    <property type="entry name" value="Integrase_recombinase_N"/>
</dbReference>
<proteinExistence type="inferred from homology"/>
<dbReference type="Pfam" id="PF13356">
    <property type="entry name" value="Arm-DNA-bind_3"/>
    <property type="match status" value="1"/>
</dbReference>
<dbReference type="InterPro" id="IPR053876">
    <property type="entry name" value="Phage_int_M"/>
</dbReference>
<comment type="caution">
    <text evidence="8">The sequence shown here is derived from an EMBL/GenBank/DDBJ whole genome shotgun (WGS) entry which is preliminary data.</text>
</comment>
<protein>
    <submittedName>
        <fullName evidence="8">Integrase</fullName>
    </submittedName>
</protein>
<evidence type="ECO:0000256" key="3">
    <source>
        <dbReference type="ARBA" id="ARBA00023125"/>
    </source>
</evidence>
<dbReference type="AlphaFoldDB" id="A0AB37ANZ6"/>
<dbReference type="PROSITE" id="PS51898">
    <property type="entry name" value="TYR_RECOMBINASE"/>
    <property type="match status" value="1"/>
</dbReference>
<dbReference type="PROSITE" id="PS51900">
    <property type="entry name" value="CB"/>
    <property type="match status" value="1"/>
</dbReference>
<dbReference type="PANTHER" id="PTHR30629">
    <property type="entry name" value="PROPHAGE INTEGRASE"/>
    <property type="match status" value="1"/>
</dbReference>
<dbReference type="Gene3D" id="1.10.150.130">
    <property type="match status" value="1"/>
</dbReference>
<dbReference type="InterPro" id="IPR011010">
    <property type="entry name" value="DNA_brk_join_enz"/>
</dbReference>
<dbReference type="Pfam" id="PF00589">
    <property type="entry name" value="Phage_integrase"/>
    <property type="match status" value="1"/>
</dbReference>
<evidence type="ECO:0000259" key="6">
    <source>
        <dbReference type="PROSITE" id="PS51898"/>
    </source>
</evidence>
<keyword evidence="2" id="KW-0229">DNA integration</keyword>
<feature type="domain" description="Core-binding (CB)" evidence="7">
    <location>
        <begin position="101"/>
        <end position="182"/>
    </location>
</feature>